<name>A0AA95H8F7_9GAMM</name>
<dbReference type="AlphaFoldDB" id="A0AA95H8F7"/>
<reference evidence="2" key="2">
    <citation type="submission" date="2023-04" db="EMBL/GenBank/DDBJ databases">
        <authorList>
            <person name="Beletskiy A.V."/>
            <person name="Mardanov A.V."/>
            <person name="Ravin N.V."/>
        </authorList>
    </citation>
    <scope>NUCLEOTIDE SEQUENCE</scope>
    <source>
        <strain evidence="2">GKL-02</strain>
    </source>
</reference>
<dbReference type="SUPFAM" id="SSF88723">
    <property type="entry name" value="PIN domain-like"/>
    <property type="match status" value="1"/>
</dbReference>
<accession>A0AA95H8F7</accession>
<proteinExistence type="predicted"/>
<feature type="domain" description="PIN" evidence="1">
    <location>
        <begin position="28"/>
        <end position="119"/>
    </location>
</feature>
<dbReference type="InterPro" id="IPR029060">
    <property type="entry name" value="PIN-like_dom_sf"/>
</dbReference>
<organism evidence="2">
    <name type="scientific">Candidatus Thiothrix putei</name>
    <dbReference type="NCBI Taxonomy" id="3080811"/>
    <lineage>
        <taxon>Bacteria</taxon>
        <taxon>Pseudomonadati</taxon>
        <taxon>Pseudomonadota</taxon>
        <taxon>Gammaproteobacteria</taxon>
        <taxon>Thiotrichales</taxon>
        <taxon>Thiotrichaceae</taxon>
        <taxon>Thiothrix</taxon>
    </lineage>
</organism>
<protein>
    <submittedName>
        <fullName evidence="2">Type II toxin-antitoxin system VapC family toxin</fullName>
    </submittedName>
</protein>
<gene>
    <name evidence="2" type="ORF">QJT81_13120</name>
</gene>
<evidence type="ECO:0000313" key="2">
    <source>
        <dbReference type="EMBL" id="WGZ92782.1"/>
    </source>
</evidence>
<dbReference type="EMBL" id="CP124756">
    <property type="protein sequence ID" value="WGZ92782.1"/>
    <property type="molecule type" value="Genomic_DNA"/>
</dbReference>
<reference evidence="2" key="1">
    <citation type="journal article" date="2023" name="Int. J. Mol. Sci.">
        <title>Metagenomics Revealed a New Genus 'Candidatus Thiocaldithrix dubininis' gen. nov., sp. nov. and a New Species 'Candidatus Thiothrix putei' sp. nov. in the Family Thiotrichaceae, Some Members of Which Have Traits of Both Na+- and H+-Motive Energetics.</title>
        <authorList>
            <person name="Ravin N.V."/>
            <person name="Muntyan M.S."/>
            <person name="Smolyakov D.D."/>
            <person name="Rudenko T.S."/>
            <person name="Beletsky A.V."/>
            <person name="Mardanov A.V."/>
            <person name="Grabovich M.Y."/>
        </authorList>
    </citation>
    <scope>NUCLEOTIDE SEQUENCE</scope>
    <source>
        <strain evidence="2">GKL-02</strain>
    </source>
</reference>
<dbReference type="KEGG" id="tput:QJT81_13120"/>
<sequence length="157" mass="17637">MKPSVYIETTIPSYLTAWRNPSLLMAAHQEATRNWWDTVRFDYDLFISEFVMAECASGNADAAERRLAAIQNLPELDISSEVEPLAQRLLAGAALPEKAKLDALHIAVSTIHGIDYLLTWNCKHIANAITRPKIEWICRAAGYEPPVICTPLELMRD</sequence>
<dbReference type="Proteomes" id="UP001301326">
    <property type="component" value="Chromosome"/>
</dbReference>
<evidence type="ECO:0000259" key="1">
    <source>
        <dbReference type="Pfam" id="PF01850"/>
    </source>
</evidence>
<dbReference type="Pfam" id="PF01850">
    <property type="entry name" value="PIN"/>
    <property type="match status" value="1"/>
</dbReference>
<dbReference type="Gene3D" id="3.40.50.1010">
    <property type="entry name" value="5'-nuclease"/>
    <property type="match status" value="1"/>
</dbReference>
<dbReference type="CDD" id="cd18687">
    <property type="entry name" value="PIN_VapC-like"/>
    <property type="match status" value="1"/>
</dbReference>
<dbReference type="InterPro" id="IPR002716">
    <property type="entry name" value="PIN_dom"/>
</dbReference>